<gene>
    <name evidence="2" type="ORF">HMPREF9628_01797</name>
    <name evidence="1" type="ORF">HMPREF9629_01989</name>
</gene>
<comment type="caution">
    <text evidence="2">The sequence shown here is derived from an EMBL/GenBank/DDBJ whole genome shotgun (WGS) entry which is preliminary data.</text>
</comment>
<accession>G9XDC4</accession>
<evidence type="ECO:0000313" key="3">
    <source>
        <dbReference type="Proteomes" id="UP000003379"/>
    </source>
</evidence>
<sequence length="449" mass="52346">MKKIILAVFVILTTIMLSSCLKIATPEELLVSPALNQEKREMKEAVDNFRPPNSASYPVIMSDSDRSMSMIISDLDLDSSSEIISFYKSKVDDKIGMFILKKVDNIWVKKDDIKFNTYEISEFMIEDLNGNGKKELIVESYEPENTLNPRNYSIIYFDNKEVKVIKEIPNMIIEIADINSDGRKEIFSITKNLSDLDYVLNIDEFDGSKIVNYRKKVLKDIKKPYNISIGKIFDEQMAIFIDYIGDNKYENTDILVFNKDHKVLTDMRDIQEFNKGNYQFNVQSQDVDNDGIIEVGYKFKAPNYSVSIQDTKEGGLINGYFKIKKDYKLELVKEVYENIKLGYVMNIPKLFTGKYTINENDMNTNINFINHLGKEYPLIQINYIKKYEWQQDNELRNSMQLITENQDYVIAGKVLDYSDSLDDKERESYLQMRSSVQILSNVIKERLYK</sequence>
<protein>
    <recommendedName>
        <fullName evidence="5">Lipoprotein</fullName>
    </recommendedName>
</protein>
<evidence type="ECO:0000313" key="2">
    <source>
        <dbReference type="EMBL" id="EHL19046.1"/>
    </source>
</evidence>
<dbReference type="AlphaFoldDB" id="G9XDC4"/>
<name>G9XDC4_9FIRM</name>
<dbReference type="InterPro" id="IPR028994">
    <property type="entry name" value="Integrin_alpha_N"/>
</dbReference>
<dbReference type="HOGENOM" id="CLU_609504_0_0_9"/>
<dbReference type="STRING" id="796937.HMPREF9630_01702"/>
<reference evidence="1 4" key="1">
    <citation type="submission" date="2011-08" db="EMBL/GenBank/DDBJ databases">
        <title>The Genome Sequence of Eubacteriaceae bacterium ACC19a.</title>
        <authorList>
            <consortium name="The Broad Institute Genome Sequencing Platform"/>
            <person name="Earl A."/>
            <person name="Ward D."/>
            <person name="Feldgarden M."/>
            <person name="Gevers D."/>
            <person name="Sizova M."/>
            <person name="Hazen A."/>
            <person name="Epstein S."/>
            <person name="Young S.K."/>
            <person name="Zeng Q."/>
            <person name="Gargeya S."/>
            <person name="Fitzgerald M."/>
            <person name="Haas B."/>
            <person name="Abouelleil A."/>
            <person name="Alvarado L."/>
            <person name="Arachchi H.M."/>
            <person name="Berlin A."/>
            <person name="Brown A."/>
            <person name="Chapman S.B."/>
            <person name="Chen Z."/>
            <person name="Dunbar C."/>
            <person name="Freedman E."/>
            <person name="Gearin G."/>
            <person name="Gellesch M."/>
            <person name="Goldberg J."/>
            <person name="Griggs A."/>
            <person name="Gujja S."/>
            <person name="Heiman D."/>
            <person name="Howarth C."/>
            <person name="Larson L."/>
            <person name="Lui A."/>
            <person name="MacDonald P.J.P."/>
            <person name="Montmayeur A."/>
            <person name="Murphy C."/>
            <person name="Neiman D."/>
            <person name="Pearson M."/>
            <person name="Priest M."/>
            <person name="Roberts A."/>
            <person name="Saif S."/>
            <person name="Shea T."/>
            <person name="Shenoy N."/>
            <person name="Sisk P."/>
            <person name="Stolte C."/>
            <person name="Sykes S."/>
            <person name="Wortman J."/>
            <person name="Nusbaum C."/>
            <person name="Birren B."/>
        </authorList>
    </citation>
    <scope>NUCLEOTIDE SEQUENCE [LARGE SCALE GENOMIC DNA]</scope>
    <source>
        <strain evidence="1 4">ACC19a</strain>
    </source>
</reference>
<dbReference type="EMBL" id="AFZE01000016">
    <property type="protein sequence ID" value="EHL15056.1"/>
    <property type="molecule type" value="Genomic_DNA"/>
</dbReference>
<reference evidence="2 3" key="2">
    <citation type="submission" date="2011-08" db="EMBL/GenBank/DDBJ databases">
        <title>The Genome Sequence of Eubacteriaceae bacterium CM5.</title>
        <authorList>
            <consortium name="The Broad Institute Genome Sequencing Platform"/>
            <person name="Earl A."/>
            <person name="Ward D."/>
            <person name="Feldgarden M."/>
            <person name="Gevers D."/>
            <person name="Sizova M."/>
            <person name="Hazen A."/>
            <person name="Epstein S."/>
            <person name="Young S.K."/>
            <person name="Zeng Q."/>
            <person name="Gargeya S."/>
            <person name="Fitzgerald M."/>
            <person name="Haas B."/>
            <person name="Abouelleil A."/>
            <person name="Alvarado L."/>
            <person name="Arachchi H.M."/>
            <person name="Berlin A."/>
            <person name="Brown A."/>
            <person name="Chapman S.B."/>
            <person name="Chen Z."/>
            <person name="Dunbar C."/>
            <person name="Freedman E."/>
            <person name="Gearin G."/>
            <person name="Gellesch M."/>
            <person name="Goldberg J."/>
            <person name="Griggs A."/>
            <person name="Gujja S."/>
            <person name="Heiman D."/>
            <person name="Howarth C."/>
            <person name="Larson L."/>
            <person name="Lui A."/>
            <person name="MacDonald P.J.P."/>
            <person name="Montmayeur A."/>
            <person name="Murphy C."/>
            <person name="Neiman D."/>
            <person name="Pearson M."/>
            <person name="Priest M."/>
            <person name="Roberts A."/>
            <person name="Saif S."/>
            <person name="Shea T."/>
            <person name="Shenoy N."/>
            <person name="Sisk P."/>
            <person name="Stolte C."/>
            <person name="Sykes S."/>
            <person name="Wortman J."/>
            <person name="Nusbaum C."/>
            <person name="Birren B."/>
        </authorList>
    </citation>
    <scope>NUCLEOTIDE SEQUENCE [LARGE SCALE GENOMIC DNA]</scope>
    <source>
        <strain evidence="2 3">CM5</strain>
    </source>
</reference>
<dbReference type="RefSeq" id="WP_009526205.1">
    <property type="nucleotide sequence ID" value="NZ_JH414564.1"/>
</dbReference>
<dbReference type="Proteomes" id="UP000003379">
    <property type="component" value="Unassembled WGS sequence"/>
</dbReference>
<dbReference type="SUPFAM" id="SSF69318">
    <property type="entry name" value="Integrin alpha N-terminal domain"/>
    <property type="match status" value="1"/>
</dbReference>
<dbReference type="EMBL" id="AFZG01000031">
    <property type="protein sequence ID" value="EHL19046.1"/>
    <property type="molecule type" value="Genomic_DNA"/>
</dbReference>
<proteinExistence type="predicted"/>
<accession>G9X0Q3</accession>
<organism evidence="2 3">
    <name type="scientific">Peptoanaerobacter stomatis</name>
    <dbReference type="NCBI Taxonomy" id="796937"/>
    <lineage>
        <taxon>Bacteria</taxon>
        <taxon>Bacillati</taxon>
        <taxon>Bacillota</taxon>
        <taxon>Clostridia</taxon>
        <taxon>Peptostreptococcales</taxon>
        <taxon>Filifactoraceae</taxon>
        <taxon>Peptoanaerobacter</taxon>
    </lineage>
</organism>
<evidence type="ECO:0008006" key="5">
    <source>
        <dbReference type="Google" id="ProtNLM"/>
    </source>
</evidence>
<evidence type="ECO:0000313" key="4">
    <source>
        <dbReference type="Proteomes" id="UP000006437"/>
    </source>
</evidence>
<dbReference type="Proteomes" id="UP000006437">
    <property type="component" value="Unassembled WGS sequence"/>
</dbReference>
<evidence type="ECO:0000313" key="1">
    <source>
        <dbReference type="EMBL" id="EHL15056.1"/>
    </source>
</evidence>
<dbReference type="PROSITE" id="PS51257">
    <property type="entry name" value="PROKAR_LIPOPROTEIN"/>
    <property type="match status" value="1"/>
</dbReference>